<dbReference type="SMART" id="SM00354">
    <property type="entry name" value="HTH_LACI"/>
    <property type="match status" value="1"/>
</dbReference>
<dbReference type="GO" id="GO:0003700">
    <property type="term" value="F:DNA-binding transcription factor activity"/>
    <property type="evidence" value="ECO:0007669"/>
    <property type="project" value="TreeGrafter"/>
</dbReference>
<dbReference type="Pfam" id="PF13377">
    <property type="entry name" value="Peripla_BP_3"/>
    <property type="match status" value="1"/>
</dbReference>
<dbReference type="InterPro" id="IPR028082">
    <property type="entry name" value="Peripla_BP_I"/>
</dbReference>
<dbReference type="CDD" id="cd06279">
    <property type="entry name" value="PBP1_LacI-like"/>
    <property type="match status" value="1"/>
</dbReference>
<proteinExistence type="predicted"/>
<dbReference type="OrthoDB" id="5171752at2"/>
<dbReference type="InterPro" id="IPR046335">
    <property type="entry name" value="LacI/GalR-like_sensor"/>
</dbReference>
<evidence type="ECO:0000313" key="5">
    <source>
        <dbReference type="EMBL" id="KHT54133.1"/>
    </source>
</evidence>
<dbReference type="CDD" id="cd01392">
    <property type="entry name" value="HTH_LacI"/>
    <property type="match status" value="1"/>
</dbReference>
<keyword evidence="3" id="KW-0804">Transcription</keyword>
<dbReference type="SUPFAM" id="SSF53822">
    <property type="entry name" value="Periplasmic binding protein-like I"/>
    <property type="match status" value="1"/>
</dbReference>
<keyword evidence="1" id="KW-0805">Transcription regulation</keyword>
<dbReference type="PANTHER" id="PTHR30146:SF138">
    <property type="entry name" value="TRANSCRIPTIONAL REGULATORY PROTEIN"/>
    <property type="match status" value="1"/>
</dbReference>
<dbReference type="EMBL" id="JWLW01000012">
    <property type="protein sequence ID" value="KHT54133.1"/>
    <property type="molecule type" value="Genomic_DNA"/>
</dbReference>
<accession>A0A0B3YAP9</accession>
<evidence type="ECO:0000313" key="6">
    <source>
        <dbReference type="Proteomes" id="UP000031197"/>
    </source>
</evidence>
<evidence type="ECO:0000256" key="1">
    <source>
        <dbReference type="ARBA" id="ARBA00023015"/>
    </source>
</evidence>
<dbReference type="AlphaFoldDB" id="A0A0B3YAP9"/>
<dbReference type="Gene3D" id="1.10.260.40">
    <property type="entry name" value="lambda repressor-like DNA-binding domains"/>
    <property type="match status" value="1"/>
</dbReference>
<sequence>MNKTKLTLKDVAEQLGVSTATISNAFNRPDQLSKTKREEILAQCKKIGYSGPNKAAQILRKGTSNIVALVLADSISYMVSDPVASTFIKGVSSTLQENGKHLLLYAGDSDSILDVVDFVDGFICYGQPRNSNLVSELAVSPKPVVTVDFDIEDKPSINIDNEEAAYRVASHALNEGDNVAIFGLRLIDSPSTCRIYDNPLIDVDSSIAHRRLDGYLRAATEKSISVSNERIWHLPESDRHFARQAAKEVLTSSPRPNVVLCMSDIIALELLHLALEMGIKVPEELKITGFDGIEEAERTRPRLTTVCQSSSEKGVEATKALLNQVTAKSTLPFELQVGDTV</sequence>
<keyword evidence="2" id="KW-0238">DNA-binding</keyword>
<organism evidence="5 6">
    <name type="scientific">Alteromonas marina</name>
    <dbReference type="NCBI Taxonomy" id="203795"/>
    <lineage>
        <taxon>Bacteria</taxon>
        <taxon>Pseudomonadati</taxon>
        <taxon>Pseudomonadota</taxon>
        <taxon>Gammaproteobacteria</taxon>
        <taxon>Alteromonadales</taxon>
        <taxon>Alteromonadaceae</taxon>
        <taxon>Alteromonas/Salinimonas group</taxon>
        <taxon>Alteromonas</taxon>
    </lineage>
</organism>
<evidence type="ECO:0000256" key="2">
    <source>
        <dbReference type="ARBA" id="ARBA00023125"/>
    </source>
</evidence>
<dbReference type="SUPFAM" id="SSF47413">
    <property type="entry name" value="lambda repressor-like DNA-binding domains"/>
    <property type="match status" value="1"/>
</dbReference>
<evidence type="ECO:0000256" key="3">
    <source>
        <dbReference type="ARBA" id="ARBA00023163"/>
    </source>
</evidence>
<dbReference type="GO" id="GO:0000976">
    <property type="term" value="F:transcription cis-regulatory region binding"/>
    <property type="evidence" value="ECO:0007669"/>
    <property type="project" value="TreeGrafter"/>
</dbReference>
<comment type="caution">
    <text evidence="5">The sequence shown here is derived from an EMBL/GenBank/DDBJ whole genome shotgun (WGS) entry which is preliminary data.</text>
</comment>
<dbReference type="Gene3D" id="3.40.50.2300">
    <property type="match status" value="2"/>
</dbReference>
<feature type="domain" description="HTH lacI-type" evidence="4">
    <location>
        <begin position="6"/>
        <end position="61"/>
    </location>
</feature>
<dbReference type="PROSITE" id="PS50932">
    <property type="entry name" value="HTH_LACI_2"/>
    <property type="match status" value="1"/>
</dbReference>
<protein>
    <submittedName>
        <fullName evidence="5">LacI family transcriptional regulator</fullName>
    </submittedName>
</protein>
<keyword evidence="6" id="KW-1185">Reference proteome</keyword>
<dbReference type="InterPro" id="IPR000843">
    <property type="entry name" value="HTH_LacI"/>
</dbReference>
<name>A0A0B3YAP9_9ALTE</name>
<dbReference type="RefSeq" id="WP_039218333.1">
    <property type="nucleotide sequence ID" value="NZ_JWLW01000012.1"/>
</dbReference>
<gene>
    <name evidence="5" type="ORF">RJ41_06225</name>
</gene>
<dbReference type="PANTHER" id="PTHR30146">
    <property type="entry name" value="LACI-RELATED TRANSCRIPTIONAL REPRESSOR"/>
    <property type="match status" value="1"/>
</dbReference>
<dbReference type="InterPro" id="IPR010982">
    <property type="entry name" value="Lambda_DNA-bd_dom_sf"/>
</dbReference>
<reference evidence="5 6" key="1">
    <citation type="submission" date="2014-12" db="EMBL/GenBank/DDBJ databases">
        <title>Genome sequencing of Alteromonas marina AD001.</title>
        <authorList>
            <person name="Adrian T.G.S."/>
            <person name="Chan K.G."/>
        </authorList>
    </citation>
    <scope>NUCLEOTIDE SEQUENCE [LARGE SCALE GENOMIC DNA]</scope>
    <source>
        <strain evidence="5 6">AD001</strain>
    </source>
</reference>
<dbReference type="Pfam" id="PF00356">
    <property type="entry name" value="LacI"/>
    <property type="match status" value="1"/>
</dbReference>
<dbReference type="Proteomes" id="UP000031197">
    <property type="component" value="Unassembled WGS sequence"/>
</dbReference>
<evidence type="ECO:0000259" key="4">
    <source>
        <dbReference type="PROSITE" id="PS50932"/>
    </source>
</evidence>